<reference evidence="1 2" key="1">
    <citation type="journal article" date="2020" name="bioRxiv">
        <title>Whole genome comparisons of ergot fungi reveals the divergence and evolution of species within the genus Claviceps are the result of varying mechanisms driving genome evolution and host range expansion.</title>
        <authorList>
            <person name="Wyka S.A."/>
            <person name="Mondo S.J."/>
            <person name="Liu M."/>
            <person name="Dettman J."/>
            <person name="Nalam V."/>
            <person name="Broders K.D."/>
        </authorList>
    </citation>
    <scope>NUCLEOTIDE SEQUENCE [LARGE SCALE GENOMIC DNA]</scope>
    <source>
        <strain evidence="1 2">LM576</strain>
    </source>
</reference>
<organism evidence="1 2">
    <name type="scientific">Claviceps humidiphila</name>
    <dbReference type="NCBI Taxonomy" id="1294629"/>
    <lineage>
        <taxon>Eukaryota</taxon>
        <taxon>Fungi</taxon>
        <taxon>Dikarya</taxon>
        <taxon>Ascomycota</taxon>
        <taxon>Pezizomycotina</taxon>
        <taxon>Sordariomycetes</taxon>
        <taxon>Hypocreomycetidae</taxon>
        <taxon>Hypocreales</taxon>
        <taxon>Clavicipitaceae</taxon>
        <taxon>Claviceps</taxon>
    </lineage>
</organism>
<protein>
    <submittedName>
        <fullName evidence="1">Uncharacterized protein</fullName>
    </submittedName>
</protein>
<dbReference type="Proteomes" id="UP000732380">
    <property type="component" value="Unassembled WGS sequence"/>
</dbReference>
<accession>A0A9P7TX79</accession>
<sequence>MSVSLQTLATQVQSMATQVESFAHSFRSIREETSELRRLAMSRQENLTTATHVGTSAHFSKPARFGGKDLTSLVGRSWTPTRTALARTISKSTGSGHTIDKAFDWHMAEVRYYDLDAPTAWTSYSKALKARFTDSGADAKNYQRMLKLKYEGDTHDYPTQFMKLNTSGQALGFGERSAIRRALPDKVVDTMNVWRKGRILTDNDFIDQLKVAGANHEEDLATAAAAQPTPAPL</sequence>
<comment type="caution">
    <text evidence="1">The sequence shown here is derived from an EMBL/GenBank/DDBJ whole genome shotgun (WGS) entry which is preliminary data.</text>
</comment>
<proteinExistence type="predicted"/>
<evidence type="ECO:0000313" key="1">
    <source>
        <dbReference type="EMBL" id="KAG6121249.1"/>
    </source>
</evidence>
<name>A0A9P7TX79_9HYPO</name>
<evidence type="ECO:0000313" key="2">
    <source>
        <dbReference type="Proteomes" id="UP000732380"/>
    </source>
</evidence>
<dbReference type="AlphaFoldDB" id="A0A9P7TX79"/>
<dbReference type="EMBL" id="SRQM01000041">
    <property type="protein sequence ID" value="KAG6121249.1"/>
    <property type="molecule type" value="Genomic_DNA"/>
</dbReference>
<keyword evidence="2" id="KW-1185">Reference proteome</keyword>
<gene>
    <name evidence="1" type="ORF">E4U13_005150</name>
</gene>